<keyword evidence="1" id="KW-0496">Mitochondrion</keyword>
<organism evidence="1">
    <name type="scientific">Plocamium cartilagineum</name>
    <name type="common">Red comb weed</name>
    <name type="synonym">Gelidium cartilagineum</name>
    <dbReference type="NCBI Taxonomy" id="31452"/>
    <lineage>
        <taxon>Eukaryota</taxon>
        <taxon>Rhodophyta</taxon>
        <taxon>Florideophyceae</taxon>
        <taxon>Rhodymeniophycidae</taxon>
        <taxon>Plocamiales</taxon>
        <taxon>Plocamiaceae</taxon>
        <taxon>Plocamium</taxon>
    </lineage>
</organism>
<reference evidence="1" key="1">
    <citation type="submission" date="2014-02" db="EMBL/GenBank/DDBJ databases">
        <title>Complete mitochondrion genomes reveal florideophycean red algal diversity.</title>
        <authorList>
            <person name="Yang E.C."/>
            <person name="Yoon H.S."/>
        </authorList>
    </citation>
    <scope>NUCLEOTIDE SEQUENCE</scope>
</reference>
<geneLocation type="mitochondrion" evidence="1"/>
<name>A0A0E3DBS1_PLOCA</name>
<sequence>MIITFSWFITITLYIYMIYGFFFDIEILILIIKFLWYHIYIGFQVILNDYFHIQYIKNLLLLFLRIFILEISRHFFEFFL</sequence>
<dbReference type="EMBL" id="KJ398160">
    <property type="protein sequence ID" value="AHX02462.1"/>
    <property type="molecule type" value="Genomic_DNA"/>
</dbReference>
<accession>A0A0E3DBS1</accession>
<proteinExistence type="predicted"/>
<gene>
    <name evidence="1" type="primary">sdh4</name>
    <name evidence="1" type="ORF">Pcati.mt.29</name>
</gene>
<dbReference type="AlphaFoldDB" id="A0A0E3DBS1"/>
<protein>
    <submittedName>
        <fullName evidence="1">Succinate:cytochrome c oxidoreductase subunit 4</fullName>
    </submittedName>
</protein>
<evidence type="ECO:0000313" key="1">
    <source>
        <dbReference type="EMBL" id="AHX02462.1"/>
    </source>
</evidence>